<evidence type="ECO:0000313" key="4">
    <source>
        <dbReference type="Proteomes" id="UP000436006"/>
    </source>
</evidence>
<evidence type="ECO:0000313" key="3">
    <source>
        <dbReference type="EMBL" id="MVM33098.1"/>
    </source>
</evidence>
<dbReference type="EMBL" id="WPIN01000009">
    <property type="protein sequence ID" value="MVM33098.1"/>
    <property type="molecule type" value="Genomic_DNA"/>
</dbReference>
<keyword evidence="4" id="KW-1185">Reference proteome</keyword>
<proteinExistence type="predicted"/>
<comment type="caution">
    <text evidence="3">The sequence shown here is derived from an EMBL/GenBank/DDBJ whole genome shotgun (WGS) entry which is preliminary data.</text>
</comment>
<reference evidence="3 4" key="1">
    <citation type="submission" date="2019-12" db="EMBL/GenBank/DDBJ databases">
        <title>Spirosoma sp. HMF4905 genome sequencing and assembly.</title>
        <authorList>
            <person name="Kang H."/>
            <person name="Cha I."/>
            <person name="Kim H."/>
            <person name="Joh K."/>
        </authorList>
    </citation>
    <scope>NUCLEOTIDE SEQUENCE [LARGE SCALE GENOMIC DNA]</scope>
    <source>
        <strain evidence="3 4">HMF4905</strain>
    </source>
</reference>
<dbReference type="AlphaFoldDB" id="A0A7K1SHA1"/>
<organism evidence="3 4">
    <name type="scientific">Spirosoma arboris</name>
    <dbReference type="NCBI Taxonomy" id="2682092"/>
    <lineage>
        <taxon>Bacteria</taxon>
        <taxon>Pseudomonadati</taxon>
        <taxon>Bacteroidota</taxon>
        <taxon>Cytophagia</taxon>
        <taxon>Cytophagales</taxon>
        <taxon>Cytophagaceae</taxon>
        <taxon>Spirosoma</taxon>
    </lineage>
</organism>
<evidence type="ECO:0000256" key="2">
    <source>
        <dbReference type="SAM" id="Phobius"/>
    </source>
</evidence>
<feature type="transmembrane region" description="Helical" evidence="2">
    <location>
        <begin position="48"/>
        <end position="73"/>
    </location>
</feature>
<keyword evidence="2" id="KW-0812">Transmembrane</keyword>
<keyword evidence="2" id="KW-0472">Membrane</keyword>
<gene>
    <name evidence="3" type="ORF">GO755_23860</name>
</gene>
<feature type="transmembrane region" description="Helical" evidence="2">
    <location>
        <begin position="6"/>
        <end position="27"/>
    </location>
</feature>
<dbReference type="Proteomes" id="UP000436006">
    <property type="component" value="Unassembled WGS sequence"/>
</dbReference>
<sequence length="287" mass="32745">MDQDTFFQAIVFGGIYGVSFFIVYLFARKTSPTSAWQFTVGSWIGLMAFVLMGSAPASCVFFVVLFFSSFLIFRKTVPNNLQAFFTDNNIYKATTIPEPVSKLLGSQYYSCAEGTLTNPSGETIKFNWWQGMTSSMIKSGNAYVNSYTYYLAISFAPNTITETFRQAARAKMDTSGFTFRQRFKHWFVLDTTTPIRLAEVEDGSFVIIWQTYHDVERFSHYIDWLKANLFDTKTIETVEKISEKPIDQENRLTQKTETVITSVIPSSRHQHEQAVGQAPKVSTHSHR</sequence>
<name>A0A7K1SHA1_9BACT</name>
<feature type="region of interest" description="Disordered" evidence="1">
    <location>
        <begin position="264"/>
        <end position="287"/>
    </location>
</feature>
<keyword evidence="2" id="KW-1133">Transmembrane helix</keyword>
<dbReference type="RefSeq" id="WP_157587810.1">
    <property type="nucleotide sequence ID" value="NZ_WPIN01000009.1"/>
</dbReference>
<protein>
    <submittedName>
        <fullName evidence="3">Uncharacterized protein</fullName>
    </submittedName>
</protein>
<accession>A0A7K1SHA1</accession>
<evidence type="ECO:0000256" key="1">
    <source>
        <dbReference type="SAM" id="MobiDB-lite"/>
    </source>
</evidence>